<reference evidence="3 4" key="1">
    <citation type="submission" date="2016-10" db="EMBL/GenBank/DDBJ databases">
        <title>Draft genome sequence of Coniochaeta ligniaria NRRL30616, a lignocellulolytic fungus for bioabatement of inhibitors in plant biomass hydrolysates.</title>
        <authorList>
            <consortium name="DOE Joint Genome Institute"/>
            <person name="Jimenez D.J."/>
            <person name="Hector R.E."/>
            <person name="Riley R."/>
            <person name="Sun H."/>
            <person name="Grigoriev I.V."/>
            <person name="Van Elsas J.D."/>
            <person name="Nichols N.N."/>
        </authorList>
    </citation>
    <scope>NUCLEOTIDE SEQUENCE [LARGE SCALE GENOMIC DNA]</scope>
    <source>
        <strain evidence="3 4">NRRL 30616</strain>
    </source>
</reference>
<dbReference type="Proteomes" id="UP000182658">
    <property type="component" value="Unassembled WGS sequence"/>
</dbReference>
<evidence type="ECO:0000313" key="3">
    <source>
        <dbReference type="EMBL" id="OIW32370.1"/>
    </source>
</evidence>
<dbReference type="InterPro" id="IPR010730">
    <property type="entry name" value="HET"/>
</dbReference>
<gene>
    <name evidence="3" type="ORF">CONLIGDRAFT_712707</name>
</gene>
<dbReference type="Pfam" id="PF26640">
    <property type="entry name" value="DUF8212"/>
    <property type="match status" value="1"/>
</dbReference>
<evidence type="ECO:0000259" key="1">
    <source>
        <dbReference type="Pfam" id="PF06985"/>
    </source>
</evidence>
<protein>
    <recommendedName>
        <fullName evidence="5">HET-domain-containing protein</fullName>
    </recommendedName>
</protein>
<name>A0A1J7JX59_9PEZI</name>
<feature type="domain" description="Heterokaryon incompatibility" evidence="1">
    <location>
        <begin position="24"/>
        <end position="157"/>
    </location>
</feature>
<keyword evidence="4" id="KW-1185">Reference proteome</keyword>
<dbReference type="OrthoDB" id="5303367at2759"/>
<dbReference type="PANTHER" id="PTHR10622">
    <property type="entry name" value="HET DOMAIN-CONTAINING PROTEIN"/>
    <property type="match status" value="1"/>
</dbReference>
<sequence>MRLIDTKSDPLRVVEFLETDVPPYAILSHCWGSEEVTLLDLRTSYDEAKKKKGFSKIQGCVRQANRDGFSHVWVDTCWQVQALSLAQVYGIDKTSSAELSEAINSMYRWYKNSSVCYAYLADVPTKWDVITKSDDTFDPKSYFKKSRWFTRGWTLQELIAPPVVDFFSSDWLHLGTKHTFLAEVSSITNIPERVLCGKQYLSECSVAERMSWASHRDTTRIEDASYCLLGIFDIHMPLIYGEGRKAFFRLQQEILNATGDLSLLAWDLWNPRHLRTLQTGEAAQRRRGYWNACEKPLAESPGQFRNGTEPGMVYSDVRLEDRPGCTVQEPDVLGSAASATARGVSVCLPLKRMEGDDPTCNYYFGFLGCEIQGKCLCICIHSGAQQVRQEYVLGKDKIMYWLVPRQDLDHFQMTRVFIRFPEPLRQIIWRRTPIYPSLRGFSNRKASCAISLDVKDLEHCSAWKRAYVQCQGGESNARDDQLEHITITWNATRNRIGKAGYVYDDEYYYTTYVVPCFTDFQDVFSLILMEDRVAILPMSVSDLDVETTTVEDLAPVAIAAEKELNAEPMFWENAFSEKDNDIVRFEKCAVAVACKQGNGGVRIVLSSWGIEKPQEDQCAEKIVEELP</sequence>
<dbReference type="STRING" id="1408157.A0A1J7JX59"/>
<evidence type="ECO:0008006" key="5">
    <source>
        <dbReference type="Google" id="ProtNLM"/>
    </source>
</evidence>
<dbReference type="EMBL" id="KV875095">
    <property type="protein sequence ID" value="OIW32370.1"/>
    <property type="molecule type" value="Genomic_DNA"/>
</dbReference>
<dbReference type="AlphaFoldDB" id="A0A1J7JX59"/>
<dbReference type="InParanoid" id="A0A1J7JX59"/>
<evidence type="ECO:0000313" key="4">
    <source>
        <dbReference type="Proteomes" id="UP000182658"/>
    </source>
</evidence>
<dbReference type="Pfam" id="PF06985">
    <property type="entry name" value="HET"/>
    <property type="match status" value="1"/>
</dbReference>
<organism evidence="3 4">
    <name type="scientific">Coniochaeta ligniaria NRRL 30616</name>
    <dbReference type="NCBI Taxonomy" id="1408157"/>
    <lineage>
        <taxon>Eukaryota</taxon>
        <taxon>Fungi</taxon>
        <taxon>Dikarya</taxon>
        <taxon>Ascomycota</taxon>
        <taxon>Pezizomycotina</taxon>
        <taxon>Sordariomycetes</taxon>
        <taxon>Sordariomycetidae</taxon>
        <taxon>Coniochaetales</taxon>
        <taxon>Coniochaetaceae</taxon>
        <taxon>Coniochaeta</taxon>
    </lineage>
</organism>
<feature type="domain" description="DUF8212" evidence="2">
    <location>
        <begin position="245"/>
        <end position="377"/>
    </location>
</feature>
<proteinExistence type="predicted"/>
<dbReference type="InterPro" id="IPR058525">
    <property type="entry name" value="DUF8212"/>
</dbReference>
<accession>A0A1J7JX59</accession>
<evidence type="ECO:0000259" key="2">
    <source>
        <dbReference type="Pfam" id="PF26640"/>
    </source>
</evidence>
<dbReference type="PANTHER" id="PTHR10622:SF10">
    <property type="entry name" value="HET DOMAIN-CONTAINING PROTEIN"/>
    <property type="match status" value="1"/>
</dbReference>